<evidence type="ECO:0000313" key="17">
    <source>
        <dbReference type="EMBL" id="EYB83391.1"/>
    </source>
</evidence>
<dbReference type="GO" id="GO:0005576">
    <property type="term" value="C:extracellular region"/>
    <property type="evidence" value="ECO:0007669"/>
    <property type="project" value="UniProtKB-SubCell"/>
</dbReference>
<comment type="subcellular location">
    <subcellularLocation>
        <location evidence="2">Secreted</location>
    </subcellularLocation>
</comment>
<dbReference type="GO" id="GO:0016020">
    <property type="term" value="C:membrane"/>
    <property type="evidence" value="ECO:0007669"/>
    <property type="project" value="InterPro"/>
</dbReference>
<evidence type="ECO:0000256" key="13">
    <source>
        <dbReference type="PIRSR" id="PIRSR600720-2"/>
    </source>
</evidence>
<keyword evidence="11" id="KW-0456">Lyase</keyword>
<evidence type="ECO:0000313" key="18">
    <source>
        <dbReference type="Proteomes" id="UP000024635"/>
    </source>
</evidence>
<feature type="repeat" description="NHL" evidence="15">
    <location>
        <begin position="122"/>
        <end position="163"/>
    </location>
</feature>
<evidence type="ECO:0000256" key="15">
    <source>
        <dbReference type="PROSITE-ProRule" id="PRU00504"/>
    </source>
</evidence>
<feature type="binding site" evidence="12">
    <location>
        <position position="274"/>
    </location>
    <ligand>
        <name>a protein</name>
        <dbReference type="ChEBI" id="CHEBI:16541"/>
    </ligand>
    <ligandPart>
        <name>C-terminal Xaa-(2S)-2-hydroxyglycine residue</name>
        <dbReference type="ChEBI" id="CHEBI:142768"/>
    </ligandPart>
</feature>
<dbReference type="PRINTS" id="PR00790">
    <property type="entry name" value="PAMONOXGNASE"/>
</dbReference>
<keyword evidence="7" id="KW-0677">Repeat</keyword>
<feature type="binding site" evidence="13">
    <location>
        <position position="139"/>
    </location>
    <ligand>
        <name>Ca(2+)</name>
        <dbReference type="ChEBI" id="CHEBI:29108"/>
        <note>structural</note>
    </ligand>
</feature>
<evidence type="ECO:0000256" key="4">
    <source>
        <dbReference type="ARBA" id="ARBA00022525"/>
    </source>
</evidence>
<feature type="disulfide bond" evidence="14">
    <location>
        <begin position="270"/>
        <end position="281"/>
    </location>
</feature>
<dbReference type="CDD" id="cd14958">
    <property type="entry name" value="NHL_PAL_like"/>
    <property type="match status" value="1"/>
</dbReference>
<dbReference type="EC" id="4.3.2.5" evidence="3"/>
<dbReference type="GO" id="GO:0046872">
    <property type="term" value="F:metal ion binding"/>
    <property type="evidence" value="ECO:0007669"/>
    <property type="project" value="UniProtKB-KW"/>
</dbReference>
<comment type="cofactor">
    <cofactor evidence="13">
        <name>Zn(2+)</name>
        <dbReference type="ChEBI" id="CHEBI:29105"/>
    </cofactor>
    <text evidence="13">Binds one Zn(2+) ion per subunit.</text>
</comment>
<evidence type="ECO:0000256" key="8">
    <source>
        <dbReference type="ARBA" id="ARBA00022833"/>
    </source>
</evidence>
<accession>A0A016RYL6</accession>
<feature type="binding site" evidence="12">
    <location>
        <position position="86"/>
    </location>
    <ligand>
        <name>a protein</name>
        <dbReference type="ChEBI" id="CHEBI:16541"/>
    </ligand>
    <ligandPart>
        <name>C-terminal Xaa-(2S)-2-hydroxyglycine residue</name>
        <dbReference type="ChEBI" id="CHEBI:142768"/>
    </ligandPart>
</feature>
<sequence length="384" mass="42267">MLAGLLLSLGLCALTLAAPKPPQDDGPRMYDLPGEEEIQFADDAVLQPEETQDEQSEAYILPVSKQLGEIAGLAIDGRGRLVAFHRADREWDEKSFDEKEKFNKKLGPIKNATIAVIDPSNGKVLEEHGKDMFYLPHGLTIDEKGNYWVTDVGSHQVHKLDSSFKPLLTLGEKLVPGDDAHHFCKPTDVAVAKNGYFFVADGYCNSRVMKFDPSGKLVDSFGAAGGAFCVCLLWYEKSDSTLTASYDEYGPSEFLIPHSLALIEDMNLICVADRENERVQCFSAGLAEGHRTIPAGIPITSAEQIGRVFAIREKKHYLVGVTGRDEEDQLPPQLFVMDMTNGKANTFIKGIENPHSLAISDEGTVYISQMHPNQIIQISLPDQA</sequence>
<dbReference type="OrthoDB" id="10018185at2759"/>
<dbReference type="Gene3D" id="2.120.10.30">
    <property type="entry name" value="TolB, C-terminal domain"/>
    <property type="match status" value="1"/>
</dbReference>
<evidence type="ECO:0000256" key="9">
    <source>
        <dbReference type="ARBA" id="ARBA00023157"/>
    </source>
</evidence>
<dbReference type="InterPro" id="IPR001258">
    <property type="entry name" value="NHL_repeat"/>
</dbReference>
<evidence type="ECO:0000256" key="14">
    <source>
        <dbReference type="PIRSR" id="PIRSR600720-3"/>
    </source>
</evidence>
<dbReference type="AlphaFoldDB" id="A0A016RYL6"/>
<reference evidence="18" key="1">
    <citation type="journal article" date="2015" name="Nat. Genet.">
        <title>The genome and transcriptome of the zoonotic hookworm Ancylostoma ceylanicum identify infection-specific gene families.</title>
        <authorList>
            <person name="Schwarz E.M."/>
            <person name="Hu Y."/>
            <person name="Antoshechkin I."/>
            <person name="Miller M.M."/>
            <person name="Sternberg P.W."/>
            <person name="Aroian R.V."/>
        </authorList>
    </citation>
    <scope>NUCLEOTIDE SEQUENCE</scope>
    <source>
        <strain evidence="18">HY135</strain>
    </source>
</reference>
<feature type="binding site" evidence="13">
    <location>
        <position position="258"/>
    </location>
    <ligand>
        <name>Zn(2+)</name>
        <dbReference type="ChEBI" id="CHEBI:29105"/>
        <note>catalytic</note>
    </ligand>
</feature>
<evidence type="ECO:0000256" key="10">
    <source>
        <dbReference type="ARBA" id="ARBA00023180"/>
    </source>
</evidence>
<comment type="catalytic activity">
    <reaction evidence="1">
        <text>a [peptide]-C-terminal (2S)-2-hydroxyglycine = a [peptide]-C-terminal amide + glyoxylate</text>
        <dbReference type="Rhea" id="RHEA:20924"/>
        <dbReference type="Rhea" id="RHEA-COMP:13485"/>
        <dbReference type="Rhea" id="RHEA-COMP:15321"/>
        <dbReference type="ChEBI" id="CHEBI:36655"/>
        <dbReference type="ChEBI" id="CHEBI:137001"/>
        <dbReference type="ChEBI" id="CHEBI:142768"/>
        <dbReference type="EC" id="4.3.2.5"/>
    </reaction>
</comment>
<organism evidence="17 18">
    <name type="scientific">Ancylostoma ceylanicum</name>
    <dbReference type="NCBI Taxonomy" id="53326"/>
    <lineage>
        <taxon>Eukaryota</taxon>
        <taxon>Metazoa</taxon>
        <taxon>Ecdysozoa</taxon>
        <taxon>Nematoda</taxon>
        <taxon>Chromadorea</taxon>
        <taxon>Rhabditida</taxon>
        <taxon>Rhabditina</taxon>
        <taxon>Rhabditomorpha</taxon>
        <taxon>Strongyloidea</taxon>
        <taxon>Ancylostomatidae</taxon>
        <taxon>Ancylostomatinae</taxon>
        <taxon>Ancylostoma</taxon>
    </lineage>
</organism>
<feature type="binding site" evidence="12">
    <location>
        <position position="203"/>
    </location>
    <ligand>
        <name>a protein</name>
        <dbReference type="ChEBI" id="CHEBI:16541"/>
    </ligand>
    <ligandPart>
        <name>C-terminal Xaa-(2S)-2-hydroxyglycine residue</name>
        <dbReference type="ChEBI" id="CHEBI:142768"/>
    </ligandPart>
</feature>
<dbReference type="STRING" id="53326.A0A016RYL6"/>
<keyword evidence="18" id="KW-1185">Reference proteome</keyword>
<keyword evidence="9 14" id="KW-1015">Disulfide bond</keyword>
<feature type="binding site" evidence="13">
    <location>
        <position position="137"/>
    </location>
    <ligand>
        <name>Zn(2+)</name>
        <dbReference type="ChEBI" id="CHEBI:29105"/>
        <note>catalytic</note>
    </ligand>
</feature>
<gene>
    <name evidence="17" type="primary">Acey_s0336.g2881</name>
    <name evidence="17" type="synonym">Acey-pgal-1</name>
    <name evidence="17" type="ORF">Y032_0336g2881</name>
</gene>
<feature type="repeat" description="NHL" evidence="15">
    <location>
        <begin position="170"/>
        <end position="214"/>
    </location>
</feature>
<evidence type="ECO:0000256" key="1">
    <source>
        <dbReference type="ARBA" id="ARBA00000686"/>
    </source>
</evidence>
<feature type="binding site" evidence="13">
    <location>
        <position position="73"/>
    </location>
    <ligand>
        <name>Ca(2+)</name>
        <dbReference type="ChEBI" id="CHEBI:29108"/>
        <note>structural</note>
    </ligand>
</feature>
<evidence type="ECO:0000256" key="12">
    <source>
        <dbReference type="PIRSR" id="PIRSR600720-1"/>
    </source>
</evidence>
<dbReference type="Proteomes" id="UP000024635">
    <property type="component" value="Unassembled WGS sequence"/>
</dbReference>
<keyword evidence="13" id="KW-0106">Calcium</keyword>
<evidence type="ECO:0000256" key="6">
    <source>
        <dbReference type="ARBA" id="ARBA00022729"/>
    </source>
</evidence>
<evidence type="ECO:0000256" key="3">
    <source>
        <dbReference type="ARBA" id="ARBA00012343"/>
    </source>
</evidence>
<evidence type="ECO:0000256" key="7">
    <source>
        <dbReference type="ARBA" id="ARBA00022737"/>
    </source>
</evidence>
<dbReference type="PROSITE" id="PS51125">
    <property type="entry name" value="NHL"/>
    <property type="match status" value="3"/>
</dbReference>
<dbReference type="Pfam" id="PF01436">
    <property type="entry name" value="NHL"/>
    <property type="match status" value="3"/>
</dbReference>
<proteinExistence type="predicted"/>
<evidence type="ECO:0000256" key="2">
    <source>
        <dbReference type="ARBA" id="ARBA00004613"/>
    </source>
</evidence>
<protein>
    <recommendedName>
        <fullName evidence="3">peptidylamidoglycolate lyase</fullName>
        <ecNumber evidence="3">4.3.2.5</ecNumber>
    </recommendedName>
</protein>
<evidence type="ECO:0000256" key="11">
    <source>
        <dbReference type="ARBA" id="ARBA00023239"/>
    </source>
</evidence>
<keyword evidence="8 13" id="KW-0862">Zinc</keyword>
<dbReference type="InterPro" id="IPR000720">
    <property type="entry name" value="PHM/PAL"/>
</dbReference>
<dbReference type="EMBL" id="JARK01001672">
    <property type="protein sequence ID" value="EYB83391.1"/>
    <property type="molecule type" value="Genomic_DNA"/>
</dbReference>
<evidence type="ECO:0000256" key="5">
    <source>
        <dbReference type="ARBA" id="ARBA00022723"/>
    </source>
</evidence>
<keyword evidence="6 16" id="KW-0732">Signal</keyword>
<comment type="caution">
    <text evidence="17">The sequence shown here is derived from an EMBL/GenBank/DDBJ whole genome shotgun (WGS) entry which is preliminary data.</text>
</comment>
<dbReference type="PANTHER" id="PTHR10680:SF36">
    <property type="entry name" value="PEPTIDYL-ALPHA-HYDROXYGLYCINE ALPHA-AMIDATING LYASE 1"/>
    <property type="match status" value="1"/>
</dbReference>
<feature type="binding site" evidence="13">
    <location>
        <position position="355"/>
    </location>
    <ligand>
        <name>Zn(2+)</name>
        <dbReference type="ChEBI" id="CHEBI:29105"/>
        <note>catalytic</note>
    </ligand>
</feature>
<dbReference type="GO" id="GO:0004598">
    <property type="term" value="F:peptidylamidoglycolate lyase activity"/>
    <property type="evidence" value="ECO:0007669"/>
    <property type="project" value="UniProtKB-EC"/>
</dbReference>
<feature type="disulfide bond" evidence="14">
    <location>
        <begin position="184"/>
        <end position="204"/>
    </location>
</feature>
<dbReference type="PANTHER" id="PTHR10680">
    <property type="entry name" value="PEPTIDYL-GLYCINE ALPHA-AMIDATING MONOOXYGENASE"/>
    <property type="match status" value="1"/>
</dbReference>
<feature type="signal peptide" evidence="16">
    <location>
        <begin position="1"/>
        <end position="17"/>
    </location>
</feature>
<feature type="chain" id="PRO_5001488721" description="peptidylamidoglycolate lyase" evidence="16">
    <location>
        <begin position="18"/>
        <end position="384"/>
    </location>
</feature>
<dbReference type="FunFam" id="2.120.10.30:FF:000083">
    <property type="entry name" value="Peptidyl-glycine alpha-amidating monooxygenase B"/>
    <property type="match status" value="1"/>
</dbReference>
<keyword evidence="4" id="KW-0964">Secreted</keyword>
<keyword evidence="10" id="KW-0325">Glycoprotein</keyword>
<feature type="repeat" description="NHL" evidence="15">
    <location>
        <begin position="250"/>
        <end position="285"/>
    </location>
</feature>
<dbReference type="GO" id="GO:0006518">
    <property type="term" value="P:peptide metabolic process"/>
    <property type="evidence" value="ECO:0007669"/>
    <property type="project" value="InterPro"/>
</dbReference>
<dbReference type="SUPFAM" id="SSF101898">
    <property type="entry name" value="NHL repeat"/>
    <property type="match status" value="1"/>
</dbReference>
<name>A0A016RYL6_9BILA</name>
<evidence type="ECO:0000256" key="16">
    <source>
        <dbReference type="SAM" id="SignalP"/>
    </source>
</evidence>
<keyword evidence="5 13" id="KW-0479">Metal-binding</keyword>
<dbReference type="InterPro" id="IPR011042">
    <property type="entry name" value="6-blade_b-propeller_TolB-like"/>
</dbReference>